<dbReference type="Proteomes" id="UP000828390">
    <property type="component" value="Unassembled WGS sequence"/>
</dbReference>
<proteinExistence type="predicted"/>
<keyword evidence="2" id="KW-1185">Reference proteome</keyword>
<reference evidence="1" key="1">
    <citation type="journal article" date="2019" name="bioRxiv">
        <title>The Genome of the Zebra Mussel, Dreissena polymorpha: A Resource for Invasive Species Research.</title>
        <authorList>
            <person name="McCartney M.A."/>
            <person name="Auch B."/>
            <person name="Kono T."/>
            <person name="Mallez S."/>
            <person name="Zhang Y."/>
            <person name="Obille A."/>
            <person name="Becker A."/>
            <person name="Abrahante J.E."/>
            <person name="Garbe J."/>
            <person name="Badalamenti J.P."/>
            <person name="Herman A."/>
            <person name="Mangelson H."/>
            <person name="Liachko I."/>
            <person name="Sullivan S."/>
            <person name="Sone E.D."/>
            <person name="Koren S."/>
            <person name="Silverstein K.A.T."/>
            <person name="Beckman K.B."/>
            <person name="Gohl D.M."/>
        </authorList>
    </citation>
    <scope>NUCLEOTIDE SEQUENCE</scope>
    <source>
        <strain evidence="1">Duluth1</strain>
        <tissue evidence="1">Whole animal</tissue>
    </source>
</reference>
<accession>A0A9D4CVI0</accession>
<evidence type="ECO:0000313" key="1">
    <source>
        <dbReference type="EMBL" id="KAH3734248.1"/>
    </source>
</evidence>
<dbReference type="EMBL" id="JAIWYP010000011">
    <property type="protein sequence ID" value="KAH3734248.1"/>
    <property type="molecule type" value="Genomic_DNA"/>
</dbReference>
<evidence type="ECO:0000313" key="2">
    <source>
        <dbReference type="Proteomes" id="UP000828390"/>
    </source>
</evidence>
<protein>
    <submittedName>
        <fullName evidence="1">Uncharacterized protein</fullName>
    </submittedName>
</protein>
<comment type="caution">
    <text evidence="1">The sequence shown here is derived from an EMBL/GenBank/DDBJ whole genome shotgun (WGS) entry which is preliminary data.</text>
</comment>
<reference evidence="1" key="2">
    <citation type="submission" date="2020-11" db="EMBL/GenBank/DDBJ databases">
        <authorList>
            <person name="McCartney M.A."/>
            <person name="Auch B."/>
            <person name="Kono T."/>
            <person name="Mallez S."/>
            <person name="Becker A."/>
            <person name="Gohl D.M."/>
            <person name="Silverstein K.A.T."/>
            <person name="Koren S."/>
            <person name="Bechman K.B."/>
            <person name="Herman A."/>
            <person name="Abrahante J.E."/>
            <person name="Garbe J."/>
        </authorList>
    </citation>
    <scope>NUCLEOTIDE SEQUENCE</scope>
    <source>
        <strain evidence="1">Duluth1</strain>
        <tissue evidence="1">Whole animal</tissue>
    </source>
</reference>
<dbReference type="AlphaFoldDB" id="A0A9D4CVI0"/>
<organism evidence="1 2">
    <name type="scientific">Dreissena polymorpha</name>
    <name type="common">Zebra mussel</name>
    <name type="synonym">Mytilus polymorpha</name>
    <dbReference type="NCBI Taxonomy" id="45954"/>
    <lineage>
        <taxon>Eukaryota</taxon>
        <taxon>Metazoa</taxon>
        <taxon>Spiralia</taxon>
        <taxon>Lophotrochozoa</taxon>
        <taxon>Mollusca</taxon>
        <taxon>Bivalvia</taxon>
        <taxon>Autobranchia</taxon>
        <taxon>Heteroconchia</taxon>
        <taxon>Euheterodonta</taxon>
        <taxon>Imparidentia</taxon>
        <taxon>Neoheterodontei</taxon>
        <taxon>Myida</taxon>
        <taxon>Dreissenoidea</taxon>
        <taxon>Dreissenidae</taxon>
        <taxon>Dreissena</taxon>
    </lineage>
</organism>
<gene>
    <name evidence="1" type="ORF">DPMN_040687</name>
</gene>
<name>A0A9D4CVI0_DREPO</name>
<sequence length="101" mass="11684">MYLQGGGWVVNEEVTWEYKDSCEPVNLILLDAKAAIDVVDNFHLLRMVNQADKTDIYWSIKQRILTDARSDVKWSGELSELFNINQGMRQVVLLGTELYYV</sequence>